<keyword evidence="6" id="KW-0418">Kinase</keyword>
<dbReference type="Pfam" id="PF02518">
    <property type="entry name" value="HATPase_c"/>
    <property type="match status" value="1"/>
</dbReference>
<keyword evidence="7" id="KW-0067">ATP-binding</keyword>
<dbReference type="Gene3D" id="3.40.50.2300">
    <property type="match status" value="2"/>
</dbReference>
<dbReference type="PANTHER" id="PTHR43047:SF72">
    <property type="entry name" value="OSMOSENSING HISTIDINE PROTEIN KINASE SLN1"/>
    <property type="match status" value="1"/>
</dbReference>
<organism evidence="12 13">
    <name type="scientific">Alicyclobacillus dauci</name>
    <dbReference type="NCBI Taxonomy" id="1475485"/>
    <lineage>
        <taxon>Bacteria</taxon>
        <taxon>Bacillati</taxon>
        <taxon>Bacillota</taxon>
        <taxon>Bacilli</taxon>
        <taxon>Bacillales</taxon>
        <taxon>Alicyclobacillaceae</taxon>
        <taxon>Alicyclobacillus</taxon>
    </lineage>
</organism>
<dbReference type="Pfam" id="PF00512">
    <property type="entry name" value="HisKA"/>
    <property type="match status" value="1"/>
</dbReference>
<evidence type="ECO:0000259" key="11">
    <source>
        <dbReference type="PROSITE" id="PS50110"/>
    </source>
</evidence>
<dbReference type="EC" id="2.7.13.3" evidence="2"/>
<evidence type="ECO:0000256" key="6">
    <source>
        <dbReference type="ARBA" id="ARBA00022777"/>
    </source>
</evidence>
<feature type="domain" description="Histidine kinase" evidence="10">
    <location>
        <begin position="287"/>
        <end position="509"/>
    </location>
</feature>
<keyword evidence="13" id="KW-1185">Reference proteome</keyword>
<protein>
    <recommendedName>
        <fullName evidence="2">histidine kinase</fullName>
        <ecNumber evidence="2">2.7.13.3</ecNumber>
    </recommendedName>
</protein>
<dbReference type="SUPFAM" id="SSF52172">
    <property type="entry name" value="CheY-like"/>
    <property type="match status" value="2"/>
</dbReference>
<dbReference type="Proteomes" id="UP001164803">
    <property type="component" value="Chromosome"/>
</dbReference>
<dbReference type="Gene3D" id="3.30.565.10">
    <property type="entry name" value="Histidine kinase-like ATPase, C-terminal domain"/>
    <property type="match status" value="1"/>
</dbReference>
<keyword evidence="4" id="KW-0808">Transferase</keyword>
<evidence type="ECO:0000256" key="9">
    <source>
        <dbReference type="PROSITE-ProRule" id="PRU00169"/>
    </source>
</evidence>
<accession>A0ABY6Z6H5</accession>
<reference evidence="12" key="1">
    <citation type="submission" date="2022-08" db="EMBL/GenBank/DDBJ databases">
        <title>Alicyclobacillus dauci DSM2870, complete genome.</title>
        <authorList>
            <person name="Wang Q."/>
            <person name="Cai R."/>
            <person name="Wang Z."/>
        </authorList>
    </citation>
    <scope>NUCLEOTIDE SEQUENCE</scope>
    <source>
        <strain evidence="12">DSM 28700</strain>
    </source>
</reference>
<dbReference type="InterPro" id="IPR001789">
    <property type="entry name" value="Sig_transdc_resp-reg_receiver"/>
</dbReference>
<gene>
    <name evidence="12" type="ORF">NZD86_07285</name>
</gene>
<dbReference type="RefSeq" id="WP_268045845.1">
    <property type="nucleotide sequence ID" value="NZ_CP104064.1"/>
</dbReference>
<dbReference type="PROSITE" id="PS50110">
    <property type="entry name" value="RESPONSE_REGULATORY"/>
    <property type="match status" value="2"/>
</dbReference>
<sequence length="772" mass="87046">MSNVRGELFVLMRDLVQAEYPDFIQSVIEELRRDSRRQESFSRIGDYSPEQLQWMVDVIARVSGIPNTTLFYKLGRHVAKYILVCALTDERLVTPQSAFDFFVNSNNYVLERFFYMPADNEVVRQWLKADDDILLCSNHLEDDDTLKLTFNANYPAEFHRFVEGYTSFPIEFFGESIRADEWRYSSDDSTTMTLVLRRHGSGLRPDLKDRIEELCRNMKPDPNAFYRHTDDVVQLKHLLVRAYSSRNSVEQIAEDKTRELYQYLSAVTTARNEAIRANQVKSQFLANMSHELRTPLNAIIGYSEMLLEEAEDTGQVSFADDLKKIKTAGQHLLSLINDILDISKIESGKIEMYIETVDVNELISNISSTIAPVVEKNGNHLVVECPDDLGHIDVDLTKIQQILLNLLSNASKFTTNGTVSLHVGMEPQAVGALLTFSVRDTGIGMEPEQLEKIFDAFSQADASTTRKYGGTGLGLAISRRFAQMMGGDIKVQSEVGVGSEFILELPVNRSVPEVITTVDVPQDVNGKTVLVVDDDQGVLDLMRRFLVREGYGVLTCSNGLEAIALAKQVKPDVIVLDLMMPGVDGWTVLSALKKDDETVHIPVLIQSFTDTDKNLGFAMGAVEYLTKPIDRERVLSVLRKHAATPVSKTLLVVEDDDMSREMVQKLLGREGYRVIEAENGREAVETLRELGTDLPDAILLDLMMPIMDGFELLDILHDDEKWRSIPVVVLTARELTDEEREYLHKRTLQVLQKANTRASQILDALAKRLLAI</sequence>
<dbReference type="Pfam" id="PF00072">
    <property type="entry name" value="Response_reg"/>
    <property type="match status" value="2"/>
</dbReference>
<dbReference type="SMART" id="SM00448">
    <property type="entry name" value="REC"/>
    <property type="match status" value="2"/>
</dbReference>
<evidence type="ECO:0000313" key="13">
    <source>
        <dbReference type="Proteomes" id="UP001164803"/>
    </source>
</evidence>
<proteinExistence type="predicted"/>
<keyword evidence="8" id="KW-0902">Two-component regulatory system</keyword>
<dbReference type="InterPro" id="IPR004358">
    <property type="entry name" value="Sig_transdc_His_kin-like_C"/>
</dbReference>
<keyword evidence="5" id="KW-0547">Nucleotide-binding</keyword>
<feature type="domain" description="Response regulatory" evidence="11">
    <location>
        <begin position="649"/>
        <end position="768"/>
    </location>
</feature>
<evidence type="ECO:0000256" key="2">
    <source>
        <dbReference type="ARBA" id="ARBA00012438"/>
    </source>
</evidence>
<dbReference type="PRINTS" id="PR00344">
    <property type="entry name" value="BCTRLSENSOR"/>
</dbReference>
<dbReference type="CDD" id="cd17574">
    <property type="entry name" value="REC_OmpR"/>
    <property type="match status" value="1"/>
</dbReference>
<dbReference type="InterPro" id="IPR011006">
    <property type="entry name" value="CheY-like_superfamily"/>
</dbReference>
<dbReference type="PROSITE" id="PS50109">
    <property type="entry name" value="HIS_KIN"/>
    <property type="match status" value="1"/>
</dbReference>
<dbReference type="InterPro" id="IPR005467">
    <property type="entry name" value="His_kinase_dom"/>
</dbReference>
<dbReference type="InterPro" id="IPR036890">
    <property type="entry name" value="HATPase_C_sf"/>
</dbReference>
<dbReference type="InterPro" id="IPR036097">
    <property type="entry name" value="HisK_dim/P_sf"/>
</dbReference>
<dbReference type="SUPFAM" id="SSF47384">
    <property type="entry name" value="Homodimeric domain of signal transducing histidine kinase"/>
    <property type="match status" value="1"/>
</dbReference>
<evidence type="ECO:0000256" key="8">
    <source>
        <dbReference type="ARBA" id="ARBA00023012"/>
    </source>
</evidence>
<evidence type="ECO:0000256" key="4">
    <source>
        <dbReference type="ARBA" id="ARBA00022679"/>
    </source>
</evidence>
<evidence type="ECO:0000256" key="5">
    <source>
        <dbReference type="ARBA" id="ARBA00022741"/>
    </source>
</evidence>
<dbReference type="SMART" id="SM00387">
    <property type="entry name" value="HATPase_c"/>
    <property type="match status" value="1"/>
</dbReference>
<evidence type="ECO:0000313" key="12">
    <source>
        <dbReference type="EMBL" id="WAH38278.1"/>
    </source>
</evidence>
<evidence type="ECO:0000256" key="3">
    <source>
        <dbReference type="ARBA" id="ARBA00022553"/>
    </source>
</evidence>
<comment type="catalytic activity">
    <reaction evidence="1">
        <text>ATP + protein L-histidine = ADP + protein N-phospho-L-histidine.</text>
        <dbReference type="EC" id="2.7.13.3"/>
    </reaction>
</comment>
<dbReference type="CDD" id="cd16922">
    <property type="entry name" value="HATPase_EvgS-ArcB-TorS-like"/>
    <property type="match status" value="1"/>
</dbReference>
<dbReference type="Gene3D" id="1.10.287.130">
    <property type="match status" value="1"/>
</dbReference>
<dbReference type="InterPro" id="IPR003661">
    <property type="entry name" value="HisK_dim/P_dom"/>
</dbReference>
<feature type="modified residue" description="4-aspartylphosphate" evidence="9">
    <location>
        <position position="577"/>
    </location>
</feature>
<name>A0ABY6Z6H5_9BACL</name>
<dbReference type="EMBL" id="CP104064">
    <property type="protein sequence ID" value="WAH38278.1"/>
    <property type="molecule type" value="Genomic_DNA"/>
</dbReference>
<feature type="domain" description="Response regulatory" evidence="11">
    <location>
        <begin position="528"/>
        <end position="642"/>
    </location>
</feature>
<dbReference type="SMART" id="SM00388">
    <property type="entry name" value="HisKA"/>
    <property type="match status" value="1"/>
</dbReference>
<evidence type="ECO:0000256" key="7">
    <source>
        <dbReference type="ARBA" id="ARBA00022840"/>
    </source>
</evidence>
<evidence type="ECO:0000259" key="10">
    <source>
        <dbReference type="PROSITE" id="PS50109"/>
    </source>
</evidence>
<dbReference type="CDD" id="cd00082">
    <property type="entry name" value="HisKA"/>
    <property type="match status" value="1"/>
</dbReference>
<dbReference type="SUPFAM" id="SSF55874">
    <property type="entry name" value="ATPase domain of HSP90 chaperone/DNA topoisomerase II/histidine kinase"/>
    <property type="match status" value="1"/>
</dbReference>
<evidence type="ECO:0000256" key="1">
    <source>
        <dbReference type="ARBA" id="ARBA00000085"/>
    </source>
</evidence>
<feature type="modified residue" description="4-aspartylphosphate" evidence="9">
    <location>
        <position position="701"/>
    </location>
</feature>
<keyword evidence="3 9" id="KW-0597">Phosphoprotein</keyword>
<dbReference type="PANTHER" id="PTHR43047">
    <property type="entry name" value="TWO-COMPONENT HISTIDINE PROTEIN KINASE"/>
    <property type="match status" value="1"/>
</dbReference>
<dbReference type="InterPro" id="IPR003594">
    <property type="entry name" value="HATPase_dom"/>
</dbReference>